<dbReference type="AlphaFoldDB" id="A0A2R6S6K2"/>
<dbReference type="Pfam" id="PF02992">
    <property type="entry name" value="Transposase_21"/>
    <property type="match status" value="1"/>
</dbReference>
<accession>A0A2R6S6K2</accession>
<feature type="region of interest" description="Disordered" evidence="1">
    <location>
        <begin position="183"/>
        <end position="208"/>
    </location>
</feature>
<sequence>MSTSATGTRKWCHCGVVCRVPREVSRTTYYQHRKLVRAELSEQDSQRPDSAVRLSSKRSRAESPGAAADDDEPEQSGHIVIPAIDATPDSWPSATSTQQEEHSLVNIPTDVTLHDQASESAISTPHEHPPAIVLQDEQPGGVPVLILPDEVPDVGFDSEAWRAEGVEPDAQLDDATRAGLDLGSLADIDRDEGRSTAGNRTLSDDNEDQLPRALHIDELRVSQAFIDALQGASLDDEDLHPDVLERLRNPPTDEYQLDDPTLHLSLEVFLGLDRASEAHYDLMRGAVLRSHGIDMLSLHQVKRAVQDISGVRAVYDDICINSCVAFTGPFAHYETCPTCAEPRYDQLKFADKGTKTPRQRMLTNIIGPQLQAMWRTPVGARAMKYREECTKKMMADAQLTANGRTVNIPMYSDYFHGSEYISAVARGDIKDDDTVLMLSIDGAQLYRSKQSDCWIYIWVNYNRAPDNRYKLANVSVGGVIPGPKKPGNIESFLFTGLHHVLALINEGLVIWDSDALRKFTSQLFLAFLTADGPGMSSINGLVGHSGAQHCRLYCGMKGRLKPGSGIYYPVCLRPHNYDHAGSSHADVNIFEISMQDHATVIDSYNKNLCHVKESRNGNQYRLRRLETGIVKPTILSAFPPQSIFPIPGCFPADLMHLAALNIPDLLISLWRGSITCESGDTRDSWDWAVLRNLQVWREHGREVAAAAPYLPSSFDRPPRNPAEKINSGYKAIEFLTYLFVLGPGLFYGLLPTQYWLHFCTLVRAFRIVHQQNIPRADLAEAHKLFINFIIEFENLYYQRKVSRMHFCRPALHGLAHICPETTRTGPYAIFTQWTMERGIGDLGGQIRQPSNPFANLAQRGLRRCQVNAIKSIIPALGEQHTRLPRGAFDLGDDYVLLTASERYAHAVPDVDARALRVFIDASRAKVDDAWLANPKLSKWARLQLPNGQIARSYWQEHLKPLERLRVTRNVKMNLQGKTAFGEVRYYFKAALQPESPENGFAMVSVYSDPDADLLESSCHTLWSCEYTGDNSLQVVSIKDIESVVAMVPHPIPADIALANKLRGRVYVGEQMGLDVISMAGIVDDPNVEVD</sequence>
<evidence type="ECO:0008006" key="4">
    <source>
        <dbReference type="Google" id="ProtNLM"/>
    </source>
</evidence>
<comment type="caution">
    <text evidence="2">The sequence shown here is derived from an EMBL/GenBank/DDBJ whole genome shotgun (WGS) entry which is preliminary data.</text>
</comment>
<name>A0A2R6S6K2_9APHY</name>
<dbReference type="OrthoDB" id="2669721at2759"/>
<proteinExistence type="predicted"/>
<feature type="region of interest" description="Disordered" evidence="1">
    <location>
        <begin position="39"/>
        <end position="75"/>
    </location>
</feature>
<keyword evidence="3" id="KW-1185">Reference proteome</keyword>
<dbReference type="PANTHER" id="PTHR46579:SF1">
    <property type="entry name" value="F5_8 TYPE C DOMAIN-CONTAINING PROTEIN"/>
    <property type="match status" value="1"/>
</dbReference>
<reference evidence="2 3" key="1">
    <citation type="submission" date="2018-02" db="EMBL/GenBank/DDBJ databases">
        <title>Genome sequence of the basidiomycete white-rot fungus Phlebia centrifuga.</title>
        <authorList>
            <person name="Granchi Z."/>
            <person name="Peng M."/>
            <person name="de Vries R.P."/>
            <person name="Hilden K."/>
            <person name="Makela M.R."/>
            <person name="Grigoriev I."/>
            <person name="Riley R."/>
        </authorList>
    </citation>
    <scope>NUCLEOTIDE SEQUENCE [LARGE SCALE GENOMIC DNA]</scope>
    <source>
        <strain evidence="2 3">FBCC195</strain>
    </source>
</reference>
<organism evidence="2 3">
    <name type="scientific">Hermanssonia centrifuga</name>
    <dbReference type="NCBI Taxonomy" id="98765"/>
    <lineage>
        <taxon>Eukaryota</taxon>
        <taxon>Fungi</taxon>
        <taxon>Dikarya</taxon>
        <taxon>Basidiomycota</taxon>
        <taxon>Agaricomycotina</taxon>
        <taxon>Agaricomycetes</taxon>
        <taxon>Polyporales</taxon>
        <taxon>Meruliaceae</taxon>
        <taxon>Hermanssonia</taxon>
    </lineage>
</organism>
<evidence type="ECO:0000313" key="2">
    <source>
        <dbReference type="EMBL" id="PSS37920.1"/>
    </source>
</evidence>
<dbReference type="STRING" id="98765.A0A2R6S6K2"/>
<gene>
    <name evidence="2" type="ORF">PHLCEN_2v235</name>
</gene>
<dbReference type="PANTHER" id="PTHR46579">
    <property type="entry name" value="F5/8 TYPE C DOMAIN-CONTAINING PROTEIN-RELATED"/>
    <property type="match status" value="1"/>
</dbReference>
<dbReference type="Proteomes" id="UP000186601">
    <property type="component" value="Unassembled WGS sequence"/>
</dbReference>
<protein>
    <recommendedName>
        <fullName evidence="4">Transposase</fullName>
    </recommendedName>
</protein>
<evidence type="ECO:0000256" key="1">
    <source>
        <dbReference type="SAM" id="MobiDB-lite"/>
    </source>
</evidence>
<dbReference type="EMBL" id="MLYV02000018">
    <property type="protein sequence ID" value="PSS37920.1"/>
    <property type="molecule type" value="Genomic_DNA"/>
</dbReference>
<dbReference type="InterPro" id="IPR004242">
    <property type="entry name" value="Transposase_21"/>
</dbReference>
<evidence type="ECO:0000313" key="3">
    <source>
        <dbReference type="Proteomes" id="UP000186601"/>
    </source>
</evidence>